<dbReference type="PATRIC" id="fig|1003195.11.peg.1416"/>
<dbReference type="Proteomes" id="UP000007842">
    <property type="component" value="Plasmid pSCATT"/>
</dbReference>
<name>F8JMZ2_STREN</name>
<dbReference type="EMBL" id="CP003229">
    <property type="protein sequence ID" value="AEW98456.1"/>
    <property type="molecule type" value="Genomic_DNA"/>
</dbReference>
<accession>G8XF05</accession>
<keyword evidence="1" id="KW-0614">Plasmid</keyword>
<evidence type="ECO:0000313" key="1">
    <source>
        <dbReference type="EMBL" id="AEW98456.1"/>
    </source>
</evidence>
<geneLocation type="plasmid" evidence="1 2">
    <name>pSCATT</name>
</geneLocation>
<dbReference type="KEGG" id="sct:SCAT_p1464"/>
<organism evidence="1 2">
    <name type="scientific">Streptantibioticus cattleyicolor (strain ATCC 35852 / DSM 46488 / JCM 4925 / NBRC 14057 / NRRL 8057)</name>
    <name type="common">Streptomyces cattleya</name>
    <dbReference type="NCBI Taxonomy" id="1003195"/>
    <lineage>
        <taxon>Bacteria</taxon>
        <taxon>Bacillati</taxon>
        <taxon>Actinomycetota</taxon>
        <taxon>Actinomycetes</taxon>
        <taxon>Kitasatosporales</taxon>
        <taxon>Streptomycetaceae</taxon>
        <taxon>Streptantibioticus</taxon>
    </lineage>
</organism>
<accession>F8JMZ2</accession>
<dbReference type="HOGENOM" id="CLU_1309497_0_0_11"/>
<dbReference type="AlphaFoldDB" id="F8JMZ2"/>
<dbReference type="RefSeq" id="WP_014151911.1">
    <property type="nucleotide sequence ID" value="NC_016113.1"/>
</dbReference>
<gene>
    <name evidence="1" type="ordered locus">SCATT_p02630</name>
</gene>
<proteinExistence type="predicted"/>
<evidence type="ECO:0000313" key="2">
    <source>
        <dbReference type="Proteomes" id="UP000007842"/>
    </source>
</evidence>
<keyword evidence="2" id="KW-1185">Reference proteome</keyword>
<dbReference type="OrthoDB" id="3688765at2"/>
<dbReference type="KEGG" id="scy:SCATT_p02630"/>
<sequence>MTGVGTVSPEGLEVQVAHRRNPYAYLFDDAGLDALLLELGVRRAASVWRNHTTEEERAPRGRYPRPAMGFVLLDATAGPWVRNEEAVLAVITVGDGGHTFLPNAAAKAAAHRRLGRNNGEAVHVDPHLLATGDFRYGHSADVRGQIVAASSQSTDQDLYEAARLAADFVHAVGDRHADWERRRGAGDWAAPDDTPAPEHRAMTAWFQPS</sequence>
<protein>
    <submittedName>
        <fullName evidence="1">Uncharacterized protein</fullName>
    </submittedName>
</protein>
<reference evidence="2" key="1">
    <citation type="submission" date="2011-12" db="EMBL/GenBank/DDBJ databases">
        <title>Complete genome sequence of Streptomyces cattleya strain DSM 46488.</title>
        <authorList>
            <person name="Ou H.-Y."/>
            <person name="Li P."/>
            <person name="Zhao C."/>
            <person name="O'Hagan D."/>
            <person name="Deng Z."/>
        </authorList>
    </citation>
    <scope>NUCLEOTIDE SEQUENCE [LARGE SCALE GENOMIC DNA]</scope>
    <source>
        <strain evidence="2">ATCC 35852 / DSM 46488 / JCM 4925 / NBRC 14057 / NRRL 8057</strain>
        <plasmid evidence="2">Plasmid pSCATT</plasmid>
    </source>
</reference>